<organism evidence="1 2">
    <name type="scientific">Candidatus Nitrosocaldus cavascurensis</name>
    <dbReference type="NCBI Taxonomy" id="2058097"/>
    <lineage>
        <taxon>Archaea</taxon>
        <taxon>Nitrososphaerota</taxon>
        <taxon>Nitrososphaeria</taxon>
        <taxon>Candidatus Nitrosocaldales</taxon>
        <taxon>Candidatus Nitrosocaldaceae</taxon>
        <taxon>Candidatus Nitrosocaldus</taxon>
    </lineage>
</organism>
<gene>
    <name evidence="1" type="ORF">NCAV_0912</name>
</gene>
<dbReference type="KEGG" id="ncv:NCAV_0912"/>
<proteinExistence type="predicted"/>
<dbReference type="GeneID" id="55636281"/>
<dbReference type="EMBL" id="LT981265">
    <property type="protein sequence ID" value="SPC34089.1"/>
    <property type="molecule type" value="Genomic_DNA"/>
</dbReference>
<sequence>MQGREAGIRKRVWLYLIRHTALTHVEKEYGSSISDIWELEEMFSYKE</sequence>
<evidence type="ECO:0000313" key="1">
    <source>
        <dbReference type="EMBL" id="SPC34089.1"/>
    </source>
</evidence>
<evidence type="ECO:0000313" key="2">
    <source>
        <dbReference type="Proteomes" id="UP000236248"/>
    </source>
</evidence>
<name>A0A2K5AR65_9ARCH</name>
<keyword evidence="2" id="KW-1185">Reference proteome</keyword>
<dbReference type="AlphaFoldDB" id="A0A2K5AR65"/>
<dbReference type="Proteomes" id="UP000236248">
    <property type="component" value="Chromosome NCAV"/>
</dbReference>
<accession>A0A2K5AR65</accession>
<dbReference type="RefSeq" id="WP_158648726.1">
    <property type="nucleotide sequence ID" value="NZ_LT981265.1"/>
</dbReference>
<protein>
    <submittedName>
        <fullName evidence="1">Uncharacterized protein</fullName>
    </submittedName>
</protein>
<reference evidence="2" key="1">
    <citation type="submission" date="2018-01" db="EMBL/GenBank/DDBJ databases">
        <authorList>
            <person name="Kerou L M."/>
        </authorList>
    </citation>
    <scope>NUCLEOTIDE SEQUENCE [LARGE SCALE GENOMIC DNA]</scope>
    <source>
        <strain evidence="2">SCU2</strain>
    </source>
</reference>